<dbReference type="OrthoDB" id="5346979at2759"/>
<reference evidence="2 3" key="1">
    <citation type="submission" date="2018-06" db="EMBL/GenBank/DDBJ databases">
        <title>A transcriptomic atlas of mushroom development highlights an independent origin of complex multicellularity.</title>
        <authorList>
            <consortium name="DOE Joint Genome Institute"/>
            <person name="Krizsan K."/>
            <person name="Almasi E."/>
            <person name="Merenyi Z."/>
            <person name="Sahu N."/>
            <person name="Viragh M."/>
            <person name="Koszo T."/>
            <person name="Mondo S."/>
            <person name="Kiss B."/>
            <person name="Balint B."/>
            <person name="Kues U."/>
            <person name="Barry K."/>
            <person name="Hegedus J.C."/>
            <person name="Henrissat B."/>
            <person name="Johnson J."/>
            <person name="Lipzen A."/>
            <person name="Ohm R."/>
            <person name="Nagy I."/>
            <person name="Pangilinan J."/>
            <person name="Yan J."/>
            <person name="Xiong Y."/>
            <person name="Grigoriev I.V."/>
            <person name="Hibbett D.S."/>
            <person name="Nagy L.G."/>
        </authorList>
    </citation>
    <scope>NUCLEOTIDE SEQUENCE [LARGE SCALE GENOMIC DNA]</scope>
    <source>
        <strain evidence="2 3">SZMC22713</strain>
    </source>
</reference>
<evidence type="ECO:0000256" key="1">
    <source>
        <dbReference type="SAM" id="Phobius"/>
    </source>
</evidence>
<organism evidence="2 3">
    <name type="scientific">Rickenella mellea</name>
    <dbReference type="NCBI Taxonomy" id="50990"/>
    <lineage>
        <taxon>Eukaryota</taxon>
        <taxon>Fungi</taxon>
        <taxon>Dikarya</taxon>
        <taxon>Basidiomycota</taxon>
        <taxon>Agaricomycotina</taxon>
        <taxon>Agaricomycetes</taxon>
        <taxon>Hymenochaetales</taxon>
        <taxon>Rickenellaceae</taxon>
        <taxon>Rickenella</taxon>
    </lineage>
</organism>
<evidence type="ECO:0000313" key="3">
    <source>
        <dbReference type="Proteomes" id="UP000294933"/>
    </source>
</evidence>
<keyword evidence="1" id="KW-1133">Transmembrane helix</keyword>
<sequence length="234" mass="25117">MTEEVGSRQKVPRWVPISLLAVTTVALVVPGILLWRQRASGLVQPLAHVPPPRRSHSQVSTQANYEFQSLPNDPPRRRTGRLLVSQSTAAVIASTTSSGTQHDSFISPLYSLGAFGIATALVGLTAGVGVWGIKSSLDVENMEQFSTRMRALIAERMPVLASRMRRSMTFDPGSDGESTASVPVVGDQSNQWNSSAVEERLGNAYAKGGISAWGASVLRELEAEGKQESKKTSS</sequence>
<dbReference type="AlphaFoldDB" id="A0A4Y7Q5A7"/>
<keyword evidence="1" id="KW-0472">Membrane</keyword>
<keyword evidence="3" id="KW-1185">Reference proteome</keyword>
<dbReference type="EMBL" id="ML170177">
    <property type="protein sequence ID" value="TDL22000.1"/>
    <property type="molecule type" value="Genomic_DNA"/>
</dbReference>
<dbReference type="Proteomes" id="UP000294933">
    <property type="component" value="Unassembled WGS sequence"/>
</dbReference>
<protein>
    <submittedName>
        <fullName evidence="2">Uncharacterized protein</fullName>
    </submittedName>
</protein>
<dbReference type="VEuPathDB" id="FungiDB:BD410DRAFT_898575"/>
<evidence type="ECO:0000313" key="2">
    <source>
        <dbReference type="EMBL" id="TDL22000.1"/>
    </source>
</evidence>
<name>A0A4Y7Q5A7_9AGAM</name>
<feature type="transmembrane region" description="Helical" evidence="1">
    <location>
        <begin position="14"/>
        <end position="35"/>
    </location>
</feature>
<keyword evidence="1" id="KW-0812">Transmembrane</keyword>
<accession>A0A4Y7Q5A7</accession>
<gene>
    <name evidence="2" type="ORF">BD410DRAFT_898575</name>
</gene>
<proteinExistence type="predicted"/>
<feature type="transmembrane region" description="Helical" evidence="1">
    <location>
        <begin position="109"/>
        <end position="133"/>
    </location>
</feature>